<sequence>MMRPMFGAFGKAGSAHSVAFVSKAWISLSLSFLFPSLSSFAALDDGVKAKYGLSKKGLLFVSVC</sequence>
<proteinExistence type="predicted"/>
<gene>
    <name evidence="1" type="primary">URE_0</name>
    <name evidence="1" type="ORF">CFP56_014215</name>
</gene>
<evidence type="ECO:0000313" key="1">
    <source>
        <dbReference type="EMBL" id="KAK7842186.1"/>
    </source>
</evidence>
<organism evidence="1 2">
    <name type="scientific">Quercus suber</name>
    <name type="common">Cork oak</name>
    <dbReference type="NCBI Taxonomy" id="58331"/>
    <lineage>
        <taxon>Eukaryota</taxon>
        <taxon>Viridiplantae</taxon>
        <taxon>Streptophyta</taxon>
        <taxon>Embryophyta</taxon>
        <taxon>Tracheophyta</taxon>
        <taxon>Spermatophyta</taxon>
        <taxon>Magnoliopsida</taxon>
        <taxon>eudicotyledons</taxon>
        <taxon>Gunneridae</taxon>
        <taxon>Pentapetalae</taxon>
        <taxon>rosids</taxon>
        <taxon>fabids</taxon>
        <taxon>Fagales</taxon>
        <taxon>Fagaceae</taxon>
        <taxon>Quercus</taxon>
    </lineage>
</organism>
<dbReference type="Proteomes" id="UP000237347">
    <property type="component" value="Unassembled WGS sequence"/>
</dbReference>
<evidence type="ECO:0000313" key="2">
    <source>
        <dbReference type="Proteomes" id="UP000237347"/>
    </source>
</evidence>
<dbReference type="EMBL" id="PKMF04000225">
    <property type="protein sequence ID" value="KAK7842186.1"/>
    <property type="molecule type" value="Genomic_DNA"/>
</dbReference>
<keyword evidence="2" id="KW-1185">Reference proteome</keyword>
<reference evidence="1 2" key="1">
    <citation type="journal article" date="2018" name="Sci. Data">
        <title>The draft genome sequence of cork oak.</title>
        <authorList>
            <person name="Ramos A.M."/>
            <person name="Usie A."/>
            <person name="Barbosa P."/>
            <person name="Barros P.M."/>
            <person name="Capote T."/>
            <person name="Chaves I."/>
            <person name="Simoes F."/>
            <person name="Abreu I."/>
            <person name="Carrasquinho I."/>
            <person name="Faro C."/>
            <person name="Guimaraes J.B."/>
            <person name="Mendonca D."/>
            <person name="Nobrega F."/>
            <person name="Rodrigues L."/>
            <person name="Saibo N.J.M."/>
            <person name="Varela M.C."/>
            <person name="Egas C."/>
            <person name="Matos J."/>
            <person name="Miguel C.M."/>
            <person name="Oliveira M.M."/>
            <person name="Ricardo C.P."/>
            <person name="Goncalves S."/>
        </authorList>
    </citation>
    <scope>NUCLEOTIDE SEQUENCE [LARGE SCALE GENOMIC DNA]</scope>
    <source>
        <strain evidence="2">cv. HL8</strain>
    </source>
</reference>
<name>A0AAW0KV12_QUESU</name>
<comment type="caution">
    <text evidence="1">The sequence shown here is derived from an EMBL/GenBank/DDBJ whole genome shotgun (WGS) entry which is preliminary data.</text>
</comment>
<protein>
    <submittedName>
        <fullName evidence="1">Urease</fullName>
    </submittedName>
</protein>
<accession>A0AAW0KV12</accession>
<dbReference type="AlphaFoldDB" id="A0AAW0KV12"/>